<dbReference type="Proteomes" id="UP001378960">
    <property type="component" value="Unassembled WGS sequence"/>
</dbReference>
<evidence type="ECO:0000313" key="2">
    <source>
        <dbReference type="Proteomes" id="UP001378960"/>
    </source>
</evidence>
<accession>A0AAV5R915</accession>
<sequence>MIVYKQLLNRIIYQNQNLEKNIEIKETNNKVESLDGSFDEEFTPFLQSIYNMTKNFSDYITDIRIFNRGFSVPGSIADLLEASQLLKDGDYLNYFSTVCISLYQPCETIAFMMDHNWLLPDRKANDPDWWYIVSTKFWFVWVVAEFTQLGYKLFITKRGKNISKDEFIEFTEHLATLPLCVHWSSENGWLDDLLVGFFATIAGGLSTIDTWKDIIQQMSSEIS</sequence>
<keyword evidence="2" id="KW-1185">Reference proteome</keyword>
<organism evidence="1 2">
    <name type="scientific">Pichia kluyveri</name>
    <name type="common">Yeast</name>
    <dbReference type="NCBI Taxonomy" id="36015"/>
    <lineage>
        <taxon>Eukaryota</taxon>
        <taxon>Fungi</taxon>
        <taxon>Dikarya</taxon>
        <taxon>Ascomycota</taxon>
        <taxon>Saccharomycotina</taxon>
        <taxon>Pichiomycetes</taxon>
        <taxon>Pichiales</taxon>
        <taxon>Pichiaceae</taxon>
        <taxon>Pichia</taxon>
    </lineage>
</organism>
<comment type="caution">
    <text evidence="1">The sequence shown here is derived from an EMBL/GenBank/DDBJ whole genome shotgun (WGS) entry which is preliminary data.</text>
</comment>
<protein>
    <submittedName>
        <fullName evidence="1">Uncharacterized protein</fullName>
    </submittedName>
</protein>
<reference evidence="1 2" key="1">
    <citation type="journal article" date="2023" name="Elife">
        <title>Identification of key yeast species and microbe-microbe interactions impacting larval growth of Drosophila in the wild.</title>
        <authorList>
            <person name="Mure A."/>
            <person name="Sugiura Y."/>
            <person name="Maeda R."/>
            <person name="Honda K."/>
            <person name="Sakurai N."/>
            <person name="Takahashi Y."/>
            <person name="Watada M."/>
            <person name="Katoh T."/>
            <person name="Gotoh A."/>
            <person name="Gotoh Y."/>
            <person name="Taniguchi I."/>
            <person name="Nakamura K."/>
            <person name="Hayashi T."/>
            <person name="Katayama T."/>
            <person name="Uemura T."/>
            <person name="Hattori Y."/>
        </authorList>
    </citation>
    <scope>NUCLEOTIDE SEQUENCE [LARGE SCALE GENOMIC DNA]</scope>
    <source>
        <strain evidence="1 2">PK-24</strain>
    </source>
</reference>
<name>A0AAV5R915_PICKL</name>
<evidence type="ECO:0000313" key="1">
    <source>
        <dbReference type="EMBL" id="GMM47119.1"/>
    </source>
</evidence>
<proteinExistence type="predicted"/>
<dbReference type="EMBL" id="BTGB01000005">
    <property type="protein sequence ID" value="GMM47119.1"/>
    <property type="molecule type" value="Genomic_DNA"/>
</dbReference>
<gene>
    <name evidence="1" type="ORF">DAPK24_036940</name>
</gene>
<dbReference type="AlphaFoldDB" id="A0AAV5R915"/>